<reference evidence="8 9" key="1">
    <citation type="journal article" date="2016" name="Int. J. Syst. Evol. Microbiol.">
        <title>Oceanobacillus halophilus sp. nov., a novel moderately halophilic bacterium from a hypersaline lake.</title>
        <authorList>
            <person name="Amoozegar M.A."/>
            <person name="Bagheri M."/>
            <person name="Makhdoumi A."/>
            <person name="Nikou M.M."/>
            <person name="Fazeli S.A.S."/>
            <person name="Schumann P."/>
            <person name="Sproer C."/>
            <person name="Sanchez-Porro C."/>
            <person name="Ventosa A."/>
        </authorList>
    </citation>
    <scope>NUCLEOTIDE SEQUENCE [LARGE SCALE GENOMIC DNA]</scope>
    <source>
        <strain evidence="8 9">DSM 23996</strain>
    </source>
</reference>
<dbReference type="EMBL" id="RBZP01000001">
    <property type="protein sequence ID" value="RKQ37503.1"/>
    <property type="molecule type" value="Genomic_DNA"/>
</dbReference>
<dbReference type="SUPFAM" id="SSF52172">
    <property type="entry name" value="CheY-like"/>
    <property type="match status" value="1"/>
</dbReference>
<evidence type="ECO:0000313" key="8">
    <source>
        <dbReference type="EMBL" id="RKQ37503.1"/>
    </source>
</evidence>
<evidence type="ECO:0000313" key="9">
    <source>
        <dbReference type="Proteomes" id="UP000269301"/>
    </source>
</evidence>
<feature type="active site" evidence="3 4">
    <location>
        <position position="167"/>
    </location>
</feature>
<comment type="PTM">
    <text evidence="3">Phosphorylated by CheA. Phosphorylation of the N-terminal regulatory domain activates the methylesterase activity.</text>
</comment>
<dbReference type="RefSeq" id="WP_121202583.1">
    <property type="nucleotide sequence ID" value="NZ_RBZP01000001.1"/>
</dbReference>
<accession>A0A495ACF8</accession>
<keyword evidence="1 3" id="KW-0378">Hydrolase</keyword>
<dbReference type="SMART" id="SM00448">
    <property type="entry name" value="REC"/>
    <property type="match status" value="1"/>
</dbReference>
<feature type="active site" evidence="3 4">
    <location>
        <position position="290"/>
    </location>
</feature>
<organism evidence="8 9">
    <name type="scientific">Oceanobacillus halophilus</name>
    <dbReference type="NCBI Taxonomy" id="930130"/>
    <lineage>
        <taxon>Bacteria</taxon>
        <taxon>Bacillati</taxon>
        <taxon>Bacillota</taxon>
        <taxon>Bacilli</taxon>
        <taxon>Bacillales</taxon>
        <taxon>Bacillaceae</taxon>
        <taxon>Oceanobacillus</taxon>
    </lineage>
</organism>
<dbReference type="OrthoDB" id="9793421at2"/>
<keyword evidence="3" id="KW-0963">Cytoplasm</keyword>
<sequence>MGRIRVIVIDDSAFMRKVITDILQSHDRMEVICTAKNGREGLEKIRLYSPDVVTLDIHMPVMDGINTLEWIMKNKPLPVIMLSGLTEEGKVKTVEAMSKGAVDFIQKPSGPISLNLESIRREIIHKVIAASTVRLNKESYMKEKAALSIYDGKKCVQYQTIVVVGASTGGPRALHRIISDLPDNFSSPIFIVQHMPEGFTKSLAERLNSINDLHVKEAEDGEIVKNYTIYVAPGNNHMRVKRKKQHLYISLSNEQPRNGHRPSVDILFESVSNLLGYKKIAVVLTGMGNDGSEGINTLKHCDNGTTVIAESQETAIVNGMPKAAIHTTYVDYIFPIYQIGKKLGHLLKRN</sequence>
<dbReference type="SUPFAM" id="SSF52738">
    <property type="entry name" value="Methylesterase CheB, C-terminal domain"/>
    <property type="match status" value="1"/>
</dbReference>
<dbReference type="Gene3D" id="3.40.50.180">
    <property type="entry name" value="Methylesterase CheB, C-terminal domain"/>
    <property type="match status" value="1"/>
</dbReference>
<dbReference type="EC" id="3.1.1.61" evidence="3"/>
<dbReference type="EC" id="3.5.1.44" evidence="3"/>
<keyword evidence="3 5" id="KW-0597">Phosphoprotein</keyword>
<dbReference type="Pfam" id="PF01339">
    <property type="entry name" value="CheB_methylest"/>
    <property type="match status" value="1"/>
</dbReference>
<dbReference type="PANTHER" id="PTHR42872">
    <property type="entry name" value="PROTEIN-GLUTAMATE METHYLESTERASE/PROTEIN-GLUTAMINE GLUTAMINASE"/>
    <property type="match status" value="1"/>
</dbReference>
<feature type="modified residue" description="4-aspartylphosphate" evidence="3 5">
    <location>
        <position position="56"/>
    </location>
</feature>
<protein>
    <recommendedName>
        <fullName evidence="3">Protein-glutamate methylesterase/protein-glutamine glutaminase</fullName>
        <ecNumber evidence="3">3.1.1.61</ecNumber>
        <ecNumber evidence="3">3.5.1.44</ecNumber>
    </recommendedName>
</protein>
<evidence type="ECO:0000259" key="6">
    <source>
        <dbReference type="PROSITE" id="PS50110"/>
    </source>
</evidence>
<comment type="function">
    <text evidence="3">Involved in chemotaxis. Part of a chemotaxis signal transduction system that modulates chemotaxis in response to various stimuli. Catalyzes the demethylation of specific methylglutamate residues introduced into the chemoreceptors (methyl-accepting chemotaxis proteins or MCP) by CheR. Also mediates the irreversible deamidation of specific glutamine residues to glutamic acid.</text>
</comment>
<dbReference type="GO" id="GO:0050568">
    <property type="term" value="F:protein-glutamine glutaminase activity"/>
    <property type="evidence" value="ECO:0007669"/>
    <property type="project" value="UniProtKB-UniRule"/>
</dbReference>
<dbReference type="HAMAP" id="MF_00099">
    <property type="entry name" value="CheB_chemtxs"/>
    <property type="match status" value="1"/>
</dbReference>
<comment type="catalytic activity">
    <reaction evidence="2 3">
        <text>[protein]-L-glutamate 5-O-methyl ester + H2O = L-glutamyl-[protein] + methanol + H(+)</text>
        <dbReference type="Rhea" id="RHEA:23236"/>
        <dbReference type="Rhea" id="RHEA-COMP:10208"/>
        <dbReference type="Rhea" id="RHEA-COMP:10311"/>
        <dbReference type="ChEBI" id="CHEBI:15377"/>
        <dbReference type="ChEBI" id="CHEBI:15378"/>
        <dbReference type="ChEBI" id="CHEBI:17790"/>
        <dbReference type="ChEBI" id="CHEBI:29973"/>
        <dbReference type="ChEBI" id="CHEBI:82795"/>
        <dbReference type="EC" id="3.1.1.61"/>
    </reaction>
</comment>
<dbReference type="Gene3D" id="3.40.50.2300">
    <property type="match status" value="1"/>
</dbReference>
<proteinExistence type="inferred from homology"/>
<dbReference type="InterPro" id="IPR011006">
    <property type="entry name" value="CheY-like_superfamily"/>
</dbReference>
<dbReference type="PROSITE" id="PS50110">
    <property type="entry name" value="RESPONSE_REGULATORY"/>
    <property type="match status" value="1"/>
</dbReference>
<dbReference type="GO" id="GO:0000156">
    <property type="term" value="F:phosphorelay response regulator activity"/>
    <property type="evidence" value="ECO:0007669"/>
    <property type="project" value="InterPro"/>
</dbReference>
<comment type="domain">
    <text evidence="3">Contains a C-terminal catalytic domain, and an N-terminal region which modulates catalytic activity.</text>
</comment>
<evidence type="ECO:0000259" key="7">
    <source>
        <dbReference type="PROSITE" id="PS50122"/>
    </source>
</evidence>
<dbReference type="InterPro" id="IPR001789">
    <property type="entry name" value="Sig_transdc_resp-reg_receiver"/>
</dbReference>
<dbReference type="CDD" id="cd16432">
    <property type="entry name" value="CheB_Rec"/>
    <property type="match status" value="1"/>
</dbReference>
<evidence type="ECO:0000256" key="2">
    <source>
        <dbReference type="ARBA" id="ARBA00048267"/>
    </source>
</evidence>
<dbReference type="PIRSF" id="PIRSF000876">
    <property type="entry name" value="RR_chemtxs_CheB"/>
    <property type="match status" value="1"/>
</dbReference>
<comment type="caution">
    <text evidence="8">The sequence shown here is derived from an EMBL/GenBank/DDBJ whole genome shotgun (WGS) entry which is preliminary data.</text>
</comment>
<keyword evidence="3 4" id="KW-0145">Chemotaxis</keyword>
<feature type="active site" evidence="3 4">
    <location>
        <position position="194"/>
    </location>
</feature>
<evidence type="ECO:0000256" key="5">
    <source>
        <dbReference type="PROSITE-ProRule" id="PRU00169"/>
    </source>
</evidence>
<gene>
    <name evidence="3" type="primary">cheB</name>
    <name evidence="8" type="ORF">D8M06_01470</name>
</gene>
<dbReference type="InterPro" id="IPR000673">
    <property type="entry name" value="Sig_transdc_resp-reg_Me-estase"/>
</dbReference>
<evidence type="ECO:0000256" key="1">
    <source>
        <dbReference type="ARBA" id="ARBA00022801"/>
    </source>
</evidence>
<dbReference type="Pfam" id="PF00072">
    <property type="entry name" value="Response_reg"/>
    <property type="match status" value="1"/>
</dbReference>
<dbReference type="Proteomes" id="UP000269301">
    <property type="component" value="Unassembled WGS sequence"/>
</dbReference>
<dbReference type="GO" id="GO:0005737">
    <property type="term" value="C:cytoplasm"/>
    <property type="evidence" value="ECO:0007669"/>
    <property type="project" value="UniProtKB-SubCell"/>
</dbReference>
<dbReference type="InterPro" id="IPR035909">
    <property type="entry name" value="CheB_C"/>
</dbReference>
<dbReference type="GO" id="GO:0006935">
    <property type="term" value="P:chemotaxis"/>
    <property type="evidence" value="ECO:0007669"/>
    <property type="project" value="UniProtKB-UniRule"/>
</dbReference>
<keyword evidence="9" id="KW-1185">Reference proteome</keyword>
<dbReference type="PANTHER" id="PTHR42872:SF3">
    <property type="entry name" value="PROTEIN-GLUTAMATE METHYLESTERASE_PROTEIN-GLUTAMINE GLUTAMINASE 1"/>
    <property type="match status" value="1"/>
</dbReference>
<feature type="domain" description="CheB-type methylesterase" evidence="7">
    <location>
        <begin position="149"/>
        <end position="350"/>
    </location>
</feature>
<evidence type="ECO:0000256" key="4">
    <source>
        <dbReference type="PROSITE-ProRule" id="PRU00050"/>
    </source>
</evidence>
<name>A0A495ACF8_9BACI</name>
<comment type="similarity">
    <text evidence="3">Belongs to the CheB family.</text>
</comment>
<feature type="domain" description="Response regulatory" evidence="6">
    <location>
        <begin position="5"/>
        <end position="122"/>
    </location>
</feature>
<dbReference type="InterPro" id="IPR008248">
    <property type="entry name" value="CheB-like"/>
</dbReference>
<dbReference type="AlphaFoldDB" id="A0A495ACF8"/>
<dbReference type="CDD" id="cd17541">
    <property type="entry name" value="REC_CheB-like"/>
    <property type="match status" value="1"/>
</dbReference>
<dbReference type="NCBIfam" id="NF001965">
    <property type="entry name" value="PRK00742.1"/>
    <property type="match status" value="1"/>
</dbReference>
<evidence type="ECO:0000256" key="3">
    <source>
        <dbReference type="HAMAP-Rule" id="MF_00099"/>
    </source>
</evidence>
<dbReference type="PROSITE" id="PS50122">
    <property type="entry name" value="CHEB"/>
    <property type="match status" value="1"/>
</dbReference>
<dbReference type="GO" id="GO:0008984">
    <property type="term" value="F:protein-glutamate methylesterase activity"/>
    <property type="evidence" value="ECO:0007669"/>
    <property type="project" value="UniProtKB-UniRule"/>
</dbReference>
<comment type="catalytic activity">
    <reaction evidence="3">
        <text>L-glutaminyl-[protein] + H2O = L-glutamyl-[protein] + NH4(+)</text>
        <dbReference type="Rhea" id="RHEA:16441"/>
        <dbReference type="Rhea" id="RHEA-COMP:10207"/>
        <dbReference type="Rhea" id="RHEA-COMP:10208"/>
        <dbReference type="ChEBI" id="CHEBI:15377"/>
        <dbReference type="ChEBI" id="CHEBI:28938"/>
        <dbReference type="ChEBI" id="CHEBI:29973"/>
        <dbReference type="ChEBI" id="CHEBI:30011"/>
        <dbReference type="EC" id="3.5.1.44"/>
    </reaction>
</comment>
<comment type="subcellular location">
    <subcellularLocation>
        <location evidence="3">Cytoplasm</location>
    </subcellularLocation>
</comment>